<dbReference type="InterPro" id="IPR036396">
    <property type="entry name" value="Cyt_P450_sf"/>
</dbReference>
<evidence type="ECO:0000256" key="4">
    <source>
        <dbReference type="ARBA" id="ARBA00022617"/>
    </source>
</evidence>
<dbReference type="AlphaFoldDB" id="A0A5C3MLW7"/>
<dbReference type="InterPro" id="IPR050364">
    <property type="entry name" value="Cytochrome_P450_fung"/>
</dbReference>
<proteinExistence type="inferred from homology"/>
<feature type="binding site" description="axial binding residue" evidence="9">
    <location>
        <position position="443"/>
    </location>
    <ligand>
        <name>heme</name>
        <dbReference type="ChEBI" id="CHEBI:30413"/>
    </ligand>
    <ligandPart>
        <name>Fe</name>
        <dbReference type="ChEBI" id="CHEBI:18248"/>
    </ligandPart>
</feature>
<comment type="cofactor">
    <cofactor evidence="1 9">
        <name>heme</name>
        <dbReference type="ChEBI" id="CHEBI:30413"/>
    </cofactor>
</comment>
<evidence type="ECO:0000256" key="8">
    <source>
        <dbReference type="ARBA" id="ARBA00023033"/>
    </source>
</evidence>
<dbReference type="GO" id="GO:0020037">
    <property type="term" value="F:heme binding"/>
    <property type="evidence" value="ECO:0007669"/>
    <property type="project" value="InterPro"/>
</dbReference>
<keyword evidence="5 9" id="KW-0479">Metal-binding</keyword>
<keyword evidence="4 9" id="KW-0349">Heme</keyword>
<keyword evidence="11" id="KW-0732">Signal</keyword>
<dbReference type="Pfam" id="PF00067">
    <property type="entry name" value="p450"/>
    <property type="match status" value="1"/>
</dbReference>
<dbReference type="CDD" id="cd11065">
    <property type="entry name" value="CYP64-like"/>
    <property type="match status" value="1"/>
</dbReference>
<organism evidence="12 13">
    <name type="scientific">Heliocybe sulcata</name>
    <dbReference type="NCBI Taxonomy" id="5364"/>
    <lineage>
        <taxon>Eukaryota</taxon>
        <taxon>Fungi</taxon>
        <taxon>Dikarya</taxon>
        <taxon>Basidiomycota</taxon>
        <taxon>Agaricomycotina</taxon>
        <taxon>Agaricomycetes</taxon>
        <taxon>Gloeophyllales</taxon>
        <taxon>Gloeophyllaceae</taxon>
        <taxon>Heliocybe</taxon>
    </lineage>
</organism>
<dbReference type="InterPro" id="IPR002401">
    <property type="entry name" value="Cyt_P450_E_grp-I"/>
</dbReference>
<dbReference type="SUPFAM" id="SSF48264">
    <property type="entry name" value="Cytochrome P450"/>
    <property type="match status" value="1"/>
</dbReference>
<comment type="similarity">
    <text evidence="3 10">Belongs to the cytochrome P450 family.</text>
</comment>
<evidence type="ECO:0000256" key="5">
    <source>
        <dbReference type="ARBA" id="ARBA00022723"/>
    </source>
</evidence>
<gene>
    <name evidence="12" type="ORF">OE88DRAFT_1721156</name>
</gene>
<name>A0A5C3MLW7_9AGAM</name>
<evidence type="ECO:0000256" key="2">
    <source>
        <dbReference type="ARBA" id="ARBA00005179"/>
    </source>
</evidence>
<keyword evidence="13" id="KW-1185">Reference proteome</keyword>
<feature type="chain" id="PRO_5023125255" evidence="11">
    <location>
        <begin position="20"/>
        <end position="513"/>
    </location>
</feature>
<dbReference type="GO" id="GO:0005506">
    <property type="term" value="F:iron ion binding"/>
    <property type="evidence" value="ECO:0007669"/>
    <property type="project" value="InterPro"/>
</dbReference>
<dbReference type="InterPro" id="IPR017972">
    <property type="entry name" value="Cyt_P450_CS"/>
</dbReference>
<dbReference type="InterPro" id="IPR001128">
    <property type="entry name" value="Cyt_P450"/>
</dbReference>
<evidence type="ECO:0000256" key="3">
    <source>
        <dbReference type="ARBA" id="ARBA00010617"/>
    </source>
</evidence>
<evidence type="ECO:0000256" key="9">
    <source>
        <dbReference type="PIRSR" id="PIRSR602401-1"/>
    </source>
</evidence>
<dbReference type="PRINTS" id="PR00463">
    <property type="entry name" value="EP450I"/>
</dbReference>
<dbReference type="Gene3D" id="1.10.630.10">
    <property type="entry name" value="Cytochrome P450"/>
    <property type="match status" value="1"/>
</dbReference>
<dbReference type="PANTHER" id="PTHR46300">
    <property type="entry name" value="P450, PUTATIVE (EUROFUNG)-RELATED-RELATED"/>
    <property type="match status" value="1"/>
</dbReference>
<evidence type="ECO:0000256" key="10">
    <source>
        <dbReference type="RuleBase" id="RU000461"/>
    </source>
</evidence>
<dbReference type="EMBL" id="ML213530">
    <property type="protein sequence ID" value="TFK46402.1"/>
    <property type="molecule type" value="Genomic_DNA"/>
</dbReference>
<feature type="signal peptide" evidence="11">
    <location>
        <begin position="1"/>
        <end position="19"/>
    </location>
</feature>
<dbReference type="PRINTS" id="PR00385">
    <property type="entry name" value="P450"/>
</dbReference>
<dbReference type="OrthoDB" id="2789670at2759"/>
<dbReference type="PROSITE" id="PS00086">
    <property type="entry name" value="CYTOCHROME_P450"/>
    <property type="match status" value="1"/>
</dbReference>
<dbReference type="PANTHER" id="PTHR46300:SF7">
    <property type="entry name" value="P450, PUTATIVE (EUROFUNG)-RELATED"/>
    <property type="match status" value="1"/>
</dbReference>
<keyword evidence="7 9" id="KW-0408">Iron</keyword>
<evidence type="ECO:0000313" key="13">
    <source>
        <dbReference type="Proteomes" id="UP000305948"/>
    </source>
</evidence>
<keyword evidence="6 10" id="KW-0560">Oxidoreductase</keyword>
<evidence type="ECO:0000313" key="12">
    <source>
        <dbReference type="EMBL" id="TFK46402.1"/>
    </source>
</evidence>
<dbReference type="Proteomes" id="UP000305948">
    <property type="component" value="Unassembled WGS sequence"/>
</dbReference>
<sequence>MTAYTALLVFATWAAVVLANYSVQPTRKRLPPGPKGHFLFGVPSSAIGSQPWKTYTDWSKEYGPLTYFRMARRHFLVLSSQQAVSDLLERRAAIYSERPHRYMWDELIGRGNSVFNISSHSERFRKYRRLMGAGLNSKAILNYTRFFEQEIRILLQSLHRNPDAFAKHLKRFTAGTIMQITYGYQVTGEDDPFIEIVETNNLLSAEATKPGRFLVDSFPVLRFIPSWLPGAHFQRELERYRQLLNRENEVPWRWVKKQMDEETHEESYMSRLLSSCPELTAEDEDCIRWTSAGLYTGGADTTVSSMQTFFMAMALYPDIQTRAHEEVISVIGRGPGEDCISRLPSPRDRARLPYVEALIKEVLRWGNTAPVGLPHSLVQDDEYMGYYIPKGTTVIANIWALLQDPETYPNPEIFDPTRFLPSNQQVIQSDPRDFVFGFGRRSCPGTQFAEYSLFLQIATILGTYRISAYVDKEGREVLPEREFVNGIVAHPVPFQCSIAPRSESALVVLYTDS</sequence>
<dbReference type="STRING" id="5364.A0A5C3MLW7"/>
<dbReference type="GO" id="GO:0004497">
    <property type="term" value="F:monooxygenase activity"/>
    <property type="evidence" value="ECO:0007669"/>
    <property type="project" value="UniProtKB-KW"/>
</dbReference>
<keyword evidence="8 10" id="KW-0503">Monooxygenase</keyword>
<evidence type="ECO:0000256" key="11">
    <source>
        <dbReference type="SAM" id="SignalP"/>
    </source>
</evidence>
<evidence type="ECO:0000256" key="1">
    <source>
        <dbReference type="ARBA" id="ARBA00001971"/>
    </source>
</evidence>
<evidence type="ECO:0000256" key="6">
    <source>
        <dbReference type="ARBA" id="ARBA00023002"/>
    </source>
</evidence>
<accession>A0A5C3MLW7</accession>
<comment type="pathway">
    <text evidence="2">Secondary metabolite biosynthesis.</text>
</comment>
<evidence type="ECO:0000256" key="7">
    <source>
        <dbReference type="ARBA" id="ARBA00023004"/>
    </source>
</evidence>
<dbReference type="GO" id="GO:0016705">
    <property type="term" value="F:oxidoreductase activity, acting on paired donors, with incorporation or reduction of molecular oxygen"/>
    <property type="evidence" value="ECO:0007669"/>
    <property type="project" value="InterPro"/>
</dbReference>
<reference evidence="12 13" key="1">
    <citation type="journal article" date="2019" name="Nat. Ecol. Evol.">
        <title>Megaphylogeny resolves global patterns of mushroom evolution.</title>
        <authorList>
            <person name="Varga T."/>
            <person name="Krizsan K."/>
            <person name="Foldi C."/>
            <person name="Dima B."/>
            <person name="Sanchez-Garcia M."/>
            <person name="Sanchez-Ramirez S."/>
            <person name="Szollosi G.J."/>
            <person name="Szarkandi J.G."/>
            <person name="Papp V."/>
            <person name="Albert L."/>
            <person name="Andreopoulos W."/>
            <person name="Angelini C."/>
            <person name="Antonin V."/>
            <person name="Barry K.W."/>
            <person name="Bougher N.L."/>
            <person name="Buchanan P."/>
            <person name="Buyck B."/>
            <person name="Bense V."/>
            <person name="Catcheside P."/>
            <person name="Chovatia M."/>
            <person name="Cooper J."/>
            <person name="Damon W."/>
            <person name="Desjardin D."/>
            <person name="Finy P."/>
            <person name="Geml J."/>
            <person name="Haridas S."/>
            <person name="Hughes K."/>
            <person name="Justo A."/>
            <person name="Karasinski D."/>
            <person name="Kautmanova I."/>
            <person name="Kiss B."/>
            <person name="Kocsube S."/>
            <person name="Kotiranta H."/>
            <person name="LaButti K.M."/>
            <person name="Lechner B.E."/>
            <person name="Liimatainen K."/>
            <person name="Lipzen A."/>
            <person name="Lukacs Z."/>
            <person name="Mihaltcheva S."/>
            <person name="Morgado L.N."/>
            <person name="Niskanen T."/>
            <person name="Noordeloos M.E."/>
            <person name="Ohm R.A."/>
            <person name="Ortiz-Santana B."/>
            <person name="Ovrebo C."/>
            <person name="Racz N."/>
            <person name="Riley R."/>
            <person name="Savchenko A."/>
            <person name="Shiryaev A."/>
            <person name="Soop K."/>
            <person name="Spirin V."/>
            <person name="Szebenyi C."/>
            <person name="Tomsovsky M."/>
            <person name="Tulloss R.E."/>
            <person name="Uehling J."/>
            <person name="Grigoriev I.V."/>
            <person name="Vagvolgyi C."/>
            <person name="Papp T."/>
            <person name="Martin F.M."/>
            <person name="Miettinen O."/>
            <person name="Hibbett D.S."/>
            <person name="Nagy L.G."/>
        </authorList>
    </citation>
    <scope>NUCLEOTIDE SEQUENCE [LARGE SCALE GENOMIC DNA]</scope>
    <source>
        <strain evidence="12 13">OMC1185</strain>
    </source>
</reference>
<protein>
    <submittedName>
        <fullName evidence="12">Cytochrome P450</fullName>
    </submittedName>
</protein>